<gene>
    <name evidence="1" type="ORF">GZ77_03760</name>
</gene>
<name>A0A081NB75_9GAMM</name>
<dbReference type="AlphaFoldDB" id="A0A081NB75"/>
<evidence type="ECO:0000313" key="1">
    <source>
        <dbReference type="EMBL" id="KEQ15698.1"/>
    </source>
</evidence>
<reference evidence="1 2" key="1">
    <citation type="submission" date="2014-06" db="EMBL/GenBank/DDBJ databases">
        <title>Whole Genome Sequences of Three Symbiotic Endozoicomonas Bacteria.</title>
        <authorList>
            <person name="Neave M.J."/>
            <person name="Apprill A."/>
            <person name="Voolstra C.R."/>
        </authorList>
    </citation>
    <scope>NUCLEOTIDE SEQUENCE [LARGE SCALE GENOMIC DNA]</scope>
    <source>
        <strain evidence="1 2">LMG 24815</strain>
    </source>
</reference>
<sequence>MNQYQYFRVTTPQGELVDCVYTCNEKSAAKIAFELFAKDFPQLKSWADLRVEAQGDDHVSF</sequence>
<dbReference type="Proteomes" id="UP000028006">
    <property type="component" value="Unassembled WGS sequence"/>
</dbReference>
<evidence type="ECO:0000313" key="2">
    <source>
        <dbReference type="Proteomes" id="UP000028006"/>
    </source>
</evidence>
<protein>
    <submittedName>
        <fullName evidence="1">Uncharacterized protein</fullName>
    </submittedName>
</protein>
<organism evidence="1 2">
    <name type="scientific">Endozoicomonas montiporae</name>
    <dbReference type="NCBI Taxonomy" id="1027273"/>
    <lineage>
        <taxon>Bacteria</taxon>
        <taxon>Pseudomonadati</taxon>
        <taxon>Pseudomonadota</taxon>
        <taxon>Gammaproteobacteria</taxon>
        <taxon>Oceanospirillales</taxon>
        <taxon>Endozoicomonadaceae</taxon>
        <taxon>Endozoicomonas</taxon>
    </lineage>
</organism>
<dbReference type="EMBL" id="JOKG01000001">
    <property type="protein sequence ID" value="KEQ15698.1"/>
    <property type="molecule type" value="Genomic_DNA"/>
</dbReference>
<accession>A0A081NB75</accession>
<keyword evidence="2" id="KW-1185">Reference proteome</keyword>
<dbReference type="RefSeq" id="WP_034872981.1">
    <property type="nucleotide sequence ID" value="NZ_JOKG01000001.1"/>
</dbReference>
<comment type="caution">
    <text evidence="1">The sequence shown here is derived from an EMBL/GenBank/DDBJ whole genome shotgun (WGS) entry which is preliminary data.</text>
</comment>
<proteinExistence type="predicted"/>